<feature type="compositionally biased region" description="Low complexity" evidence="3">
    <location>
        <begin position="228"/>
        <end position="238"/>
    </location>
</feature>
<dbReference type="PANTHER" id="PTHR31346:SF5">
    <property type="entry name" value="MULTIPLE ORGANELLAR RNA EDITING FACTOR 1, MITOCHONDRIAL"/>
    <property type="match status" value="1"/>
</dbReference>
<dbReference type="Proteomes" id="UP000327013">
    <property type="component" value="Unassembled WGS sequence"/>
</dbReference>
<feature type="compositionally biased region" description="Basic and acidic residues" evidence="3">
    <location>
        <begin position="252"/>
        <end position="261"/>
    </location>
</feature>
<dbReference type="GO" id="GO:0006397">
    <property type="term" value="P:mRNA processing"/>
    <property type="evidence" value="ECO:0007669"/>
    <property type="project" value="UniProtKB-KW"/>
</dbReference>
<dbReference type="EMBL" id="VIBQ01000029">
    <property type="protein sequence ID" value="KAB8408225.1"/>
    <property type="molecule type" value="Genomic_DNA"/>
</dbReference>
<dbReference type="InterPro" id="IPR054059">
    <property type="entry name" value="MORF/ORRM1/DAG-like_MORF"/>
</dbReference>
<feature type="domain" description="MORF/ORRM1/DAG-like MORF" evidence="4">
    <location>
        <begin position="1"/>
        <end position="36"/>
    </location>
</feature>
<dbReference type="PANTHER" id="PTHR31346">
    <property type="entry name" value="MULTIPLE ORGANELLAR RNA EDITING FACTOR 2, CHLOROPLASTIC-RELATED-RELATED"/>
    <property type="match status" value="1"/>
</dbReference>
<dbReference type="Pfam" id="PF21864">
    <property type="entry name" value="MORF_dom"/>
    <property type="match status" value="1"/>
</dbReference>
<keyword evidence="6" id="KW-1185">Reference proteome</keyword>
<comment type="caution">
    <text evidence="5">The sequence shown here is derived from an EMBL/GenBank/DDBJ whole genome shotgun (WGS) entry which is preliminary data.</text>
</comment>
<evidence type="ECO:0000259" key="4">
    <source>
        <dbReference type="Pfam" id="PF21864"/>
    </source>
</evidence>
<proteinExistence type="predicted"/>
<feature type="region of interest" description="Disordered" evidence="3">
    <location>
        <begin position="31"/>
        <end position="284"/>
    </location>
</feature>
<dbReference type="AlphaFoldDB" id="A0A5N6KZ96"/>
<evidence type="ECO:0000256" key="1">
    <source>
        <dbReference type="ARBA" id="ARBA00022664"/>
    </source>
</evidence>
<dbReference type="GO" id="GO:0016554">
    <property type="term" value="P:cytidine to uridine editing"/>
    <property type="evidence" value="ECO:0007669"/>
    <property type="project" value="InterPro"/>
</dbReference>
<dbReference type="OrthoDB" id="1706674at2759"/>
<protein>
    <recommendedName>
        <fullName evidence="4">MORF/ORRM1/DAG-like MORF domain-containing protein</fullName>
    </recommendedName>
</protein>
<accession>A0A5N6KZ96</accession>
<reference evidence="5 6" key="1">
    <citation type="submission" date="2019-06" db="EMBL/GenBank/DDBJ databases">
        <title>A chromosomal-level reference genome of Carpinus fangiana (Coryloideae, Betulaceae).</title>
        <authorList>
            <person name="Yang X."/>
            <person name="Wang Z."/>
            <person name="Zhang L."/>
            <person name="Hao G."/>
            <person name="Liu J."/>
            <person name="Yang Y."/>
        </authorList>
    </citation>
    <scope>NUCLEOTIDE SEQUENCE [LARGE SCALE GENOMIC DNA]</scope>
    <source>
        <strain evidence="5">Cfa_2016G</strain>
        <tissue evidence="5">Leaf</tissue>
    </source>
</reference>
<keyword evidence="1" id="KW-0507">mRNA processing</keyword>
<evidence type="ECO:0000256" key="3">
    <source>
        <dbReference type="SAM" id="MobiDB-lite"/>
    </source>
</evidence>
<dbReference type="GO" id="GO:0080156">
    <property type="term" value="P:mitochondrial mRNA modification"/>
    <property type="evidence" value="ECO:0007669"/>
    <property type="project" value="TreeGrafter"/>
</dbReference>
<name>A0A5N6KZ96_9ROSI</name>
<evidence type="ECO:0000313" key="5">
    <source>
        <dbReference type="EMBL" id="KAB8408225.1"/>
    </source>
</evidence>
<evidence type="ECO:0000313" key="6">
    <source>
        <dbReference type="Proteomes" id="UP000327013"/>
    </source>
</evidence>
<evidence type="ECO:0000256" key="2">
    <source>
        <dbReference type="ARBA" id="ARBA00022946"/>
    </source>
</evidence>
<dbReference type="InterPro" id="IPR039206">
    <property type="entry name" value="MORF/ORRM1/DAG-like"/>
</dbReference>
<sequence length="284" mass="31405">MTEEESEKFNAIDGVTFVLPDSYIDTVNKEYGGDKYINGTIIPRPPPVQYWKQGRNRDRGYGREGQTTNQQYRPPNGYQISRDGRNHGAPQNSQSQQNYAAPGPGERRDHMPMNRNHGAPQNYPSQQNYAPPGPGERRDPMPMSGNYAPGGMGTYESGRGDPTPPYQGNYNQGGQGDYSPQQQRDFPKSHYVPPAQGNFVGANRNYGPSQDGTYGRGAAGYQGRETYGASGQGASSGSEHSYPGHGEGQRFSQEEQRKWQGEQRTNVPRGPTGSDQVRHSYFSN</sequence>
<organism evidence="5 6">
    <name type="scientific">Carpinus fangiana</name>
    <dbReference type="NCBI Taxonomy" id="176857"/>
    <lineage>
        <taxon>Eukaryota</taxon>
        <taxon>Viridiplantae</taxon>
        <taxon>Streptophyta</taxon>
        <taxon>Embryophyta</taxon>
        <taxon>Tracheophyta</taxon>
        <taxon>Spermatophyta</taxon>
        <taxon>Magnoliopsida</taxon>
        <taxon>eudicotyledons</taxon>
        <taxon>Gunneridae</taxon>
        <taxon>Pentapetalae</taxon>
        <taxon>rosids</taxon>
        <taxon>fabids</taxon>
        <taxon>Fagales</taxon>
        <taxon>Betulaceae</taxon>
        <taxon>Carpinus</taxon>
    </lineage>
</organism>
<gene>
    <name evidence="5" type="ORF">FH972_024837</name>
</gene>
<keyword evidence="2" id="KW-0809">Transit peptide</keyword>
<dbReference type="GO" id="GO:0005739">
    <property type="term" value="C:mitochondrion"/>
    <property type="evidence" value="ECO:0007669"/>
    <property type="project" value="TreeGrafter"/>
</dbReference>
<feature type="compositionally biased region" description="Polar residues" evidence="3">
    <location>
        <begin position="89"/>
        <end position="99"/>
    </location>
</feature>